<dbReference type="PANTHER" id="PTHR33112:SF12">
    <property type="entry name" value="HETEROKARYON INCOMPATIBILITY DOMAIN-CONTAINING PROTEIN"/>
    <property type="match status" value="1"/>
</dbReference>
<dbReference type="EMBL" id="KN822126">
    <property type="protein sequence ID" value="KIM55865.1"/>
    <property type="molecule type" value="Genomic_DNA"/>
</dbReference>
<dbReference type="AlphaFoldDB" id="A0A0C3D4Y7"/>
<dbReference type="HOGENOM" id="CLU_003953_5_1_1"/>
<keyword evidence="3" id="KW-1185">Reference proteome</keyword>
<evidence type="ECO:0000259" key="1">
    <source>
        <dbReference type="Pfam" id="PF06985"/>
    </source>
</evidence>
<dbReference type="STRING" id="1036808.A0A0C3D4Y7"/>
<dbReference type="InterPro" id="IPR010730">
    <property type="entry name" value="HET"/>
</dbReference>
<sequence length="739" mass="82784">MPLGQQFRSLFRFKANDGASNPPVSYCTTCAAINIKRILRDGLFEENAISLGFLLDIIKKSDHCVLCRLISTLIRSRWRLDDHPNIDLQGIECLLTAFSCGTLDPKLEERKQSHRLYITASTRPSEISSAMDGLADLSLNIQLMEEDAHKVSRKRDLHGRRMKDVVDVGMIKRWIHLCESEHGDECESVWWRAKDEGLPGFVRMVDVVQMALVPASPDCRYVALSYVWGGPGDAYWTTKANMIARGSPDGLDNSILPATIADSIRLVQQLGERYLWIDALCIIQDSLEDKADQIHIMDLIYSRATFTICAAGGDSARAGLPGLIAGSRTCQQHIEIIHGLHLALPLPSVAESVAQSTWNTRGWTFQELVLSRRRVIFTKDEVYFECIKDVWCEDVVAESPTVRYSGTPMRTLRTGMFLRASHSSQNMEIRNYANNVKQYTQRHLTQESDIIAAMTALTNALAGRFGATDRDPNKSFRLGMWITNLDHSLLWQPKLGVACYPRRMVTDLEHSHWPTWTWAGWKGAMDYNQETQLAGMLFADTHLSPDESLVPAWYLVTEDGKVVQLDVQKLSPIKTISNDPEEIPPPSYIAPVGYASDADVGFSPPAGTLIFRTRSACFRVIRLSDMMEQSGGKPEVYAVFQIFPVDPEFSKCVGRIALPSSIPSPAVLEFIVLSRCSGSPGIHDEEFWGKHYYGCMLHVMAVQQARDPRFRERVGVGVIVEAAWLKCGLEVEESVVLLA</sequence>
<name>A0A0C3D4Y7_9AGAM</name>
<organism evidence="2 3">
    <name type="scientific">Scleroderma citrinum Foug A</name>
    <dbReference type="NCBI Taxonomy" id="1036808"/>
    <lineage>
        <taxon>Eukaryota</taxon>
        <taxon>Fungi</taxon>
        <taxon>Dikarya</taxon>
        <taxon>Basidiomycota</taxon>
        <taxon>Agaricomycotina</taxon>
        <taxon>Agaricomycetes</taxon>
        <taxon>Agaricomycetidae</taxon>
        <taxon>Boletales</taxon>
        <taxon>Sclerodermatineae</taxon>
        <taxon>Sclerodermataceae</taxon>
        <taxon>Scleroderma</taxon>
    </lineage>
</organism>
<proteinExistence type="predicted"/>
<feature type="domain" description="Heterokaryon incompatibility" evidence="1">
    <location>
        <begin position="221"/>
        <end position="367"/>
    </location>
</feature>
<evidence type="ECO:0000313" key="3">
    <source>
        <dbReference type="Proteomes" id="UP000053989"/>
    </source>
</evidence>
<reference evidence="2 3" key="1">
    <citation type="submission" date="2014-04" db="EMBL/GenBank/DDBJ databases">
        <authorList>
            <consortium name="DOE Joint Genome Institute"/>
            <person name="Kuo A."/>
            <person name="Kohler A."/>
            <person name="Nagy L.G."/>
            <person name="Floudas D."/>
            <person name="Copeland A."/>
            <person name="Barry K.W."/>
            <person name="Cichocki N."/>
            <person name="Veneault-Fourrey C."/>
            <person name="LaButti K."/>
            <person name="Lindquist E.A."/>
            <person name="Lipzen A."/>
            <person name="Lundell T."/>
            <person name="Morin E."/>
            <person name="Murat C."/>
            <person name="Sun H."/>
            <person name="Tunlid A."/>
            <person name="Henrissat B."/>
            <person name="Grigoriev I.V."/>
            <person name="Hibbett D.S."/>
            <person name="Martin F."/>
            <person name="Nordberg H.P."/>
            <person name="Cantor M.N."/>
            <person name="Hua S.X."/>
        </authorList>
    </citation>
    <scope>NUCLEOTIDE SEQUENCE [LARGE SCALE GENOMIC DNA]</scope>
    <source>
        <strain evidence="2 3">Foug A</strain>
    </source>
</reference>
<dbReference type="Pfam" id="PF06985">
    <property type="entry name" value="HET"/>
    <property type="match status" value="1"/>
</dbReference>
<dbReference type="OrthoDB" id="5125733at2759"/>
<dbReference type="InParanoid" id="A0A0C3D4Y7"/>
<protein>
    <recommendedName>
        <fullName evidence="1">Heterokaryon incompatibility domain-containing protein</fullName>
    </recommendedName>
</protein>
<evidence type="ECO:0000313" key="2">
    <source>
        <dbReference type="EMBL" id="KIM55865.1"/>
    </source>
</evidence>
<dbReference type="PANTHER" id="PTHR33112">
    <property type="entry name" value="DOMAIN PROTEIN, PUTATIVE-RELATED"/>
    <property type="match status" value="1"/>
</dbReference>
<gene>
    <name evidence="2" type="ORF">SCLCIDRAFT_133699</name>
</gene>
<accession>A0A0C3D4Y7</accession>
<dbReference type="Proteomes" id="UP000053989">
    <property type="component" value="Unassembled WGS sequence"/>
</dbReference>
<reference evidence="3" key="2">
    <citation type="submission" date="2015-01" db="EMBL/GenBank/DDBJ databases">
        <title>Evolutionary Origins and Diversification of the Mycorrhizal Mutualists.</title>
        <authorList>
            <consortium name="DOE Joint Genome Institute"/>
            <consortium name="Mycorrhizal Genomics Consortium"/>
            <person name="Kohler A."/>
            <person name="Kuo A."/>
            <person name="Nagy L.G."/>
            <person name="Floudas D."/>
            <person name="Copeland A."/>
            <person name="Barry K.W."/>
            <person name="Cichocki N."/>
            <person name="Veneault-Fourrey C."/>
            <person name="LaButti K."/>
            <person name="Lindquist E.A."/>
            <person name="Lipzen A."/>
            <person name="Lundell T."/>
            <person name="Morin E."/>
            <person name="Murat C."/>
            <person name="Riley R."/>
            <person name="Ohm R."/>
            <person name="Sun H."/>
            <person name="Tunlid A."/>
            <person name="Henrissat B."/>
            <person name="Grigoriev I.V."/>
            <person name="Hibbett D.S."/>
            <person name="Martin F."/>
        </authorList>
    </citation>
    <scope>NUCLEOTIDE SEQUENCE [LARGE SCALE GENOMIC DNA]</scope>
    <source>
        <strain evidence="3">Foug A</strain>
    </source>
</reference>